<protein>
    <submittedName>
        <fullName evidence="1">Uncharacterized protein</fullName>
    </submittedName>
</protein>
<keyword evidence="2" id="KW-1185">Reference proteome</keyword>
<name>A0ABM8BBD1_9BIFI</name>
<evidence type="ECO:0000313" key="2">
    <source>
        <dbReference type="Proteomes" id="UP001321748"/>
    </source>
</evidence>
<proteinExistence type="predicted"/>
<accession>A0ABM8BBD1</accession>
<dbReference type="Proteomes" id="UP001321748">
    <property type="component" value="Chromosome"/>
</dbReference>
<evidence type="ECO:0000313" key="1">
    <source>
        <dbReference type="EMBL" id="BDR54101.1"/>
    </source>
</evidence>
<organism evidence="1 2">
    <name type="scientific">Bombiscardovia apis</name>
    <dbReference type="NCBI Taxonomy" id="2932182"/>
    <lineage>
        <taxon>Bacteria</taxon>
        <taxon>Bacillati</taxon>
        <taxon>Actinomycetota</taxon>
        <taxon>Actinomycetes</taxon>
        <taxon>Bifidobacteriales</taxon>
        <taxon>Bifidobacteriaceae</taxon>
        <taxon>Bombiscardovia</taxon>
    </lineage>
</organism>
<gene>
    <name evidence="1" type="ORF">KIMH_02120</name>
</gene>
<reference evidence="1 2" key="1">
    <citation type="journal article" date="2023" name="Microbiol. Spectr.">
        <title>Symbiosis of Carpenter Bees with Uncharacterized Lactic Acid Bacteria Showing NAD Auxotrophy.</title>
        <authorList>
            <person name="Kawasaki S."/>
            <person name="Ozawa K."/>
            <person name="Mori T."/>
            <person name="Yamamoto A."/>
            <person name="Ito M."/>
            <person name="Ohkuma M."/>
            <person name="Sakamoto M."/>
            <person name="Matsutani M."/>
        </authorList>
    </citation>
    <scope>NUCLEOTIDE SEQUENCE [LARGE SCALE GENOMIC DNA]</scope>
    <source>
        <strain evidence="1 2">KimH</strain>
    </source>
</reference>
<sequence length="95" mass="10123">MKGGASMPNPIVTRLLSCEGDDYLLFAEQPVEDGHGAWETRVGLLQGDKEILSLTIGGCDSLQSLLLALSVAKSWLVAKGGFTFDGNNDLMLPDI</sequence>
<dbReference type="EMBL" id="AP026800">
    <property type="protein sequence ID" value="BDR54101.1"/>
    <property type="molecule type" value="Genomic_DNA"/>
</dbReference>